<dbReference type="AlphaFoldDB" id="A0A4Q5AND4"/>
<dbReference type="EMBL" id="RYUT01000002">
    <property type="protein sequence ID" value="RYQ31088.1"/>
    <property type="molecule type" value="Genomic_DNA"/>
</dbReference>
<gene>
    <name evidence="1" type="ORF">PG2017B_0898</name>
</gene>
<dbReference type="Proteomes" id="UP000291920">
    <property type="component" value="Unassembled WGS sequence"/>
</dbReference>
<proteinExistence type="predicted"/>
<reference evidence="1 2" key="1">
    <citation type="submission" date="2018-12" db="EMBL/GenBank/DDBJ databases">
        <title>Unveiling genomic diversity among members of the Bifidobacterium pseudolongum species, a widely distributed gut commensal of the animal kingdom.</title>
        <authorList>
            <person name="Lugli G.A."/>
            <person name="Duranti S."/>
            <person name="Albert K."/>
            <person name="Mancabelli L."/>
            <person name="Napoli S."/>
            <person name="Viappiani A."/>
            <person name="Anzalone R."/>
            <person name="Longhi G."/>
            <person name="Milani C."/>
            <person name="Turroni F."/>
            <person name="Alessandri G."/>
            <person name="Sela D.A."/>
            <person name="Van Sinderen D."/>
            <person name="Ventura M."/>
        </authorList>
    </citation>
    <scope>NUCLEOTIDE SEQUENCE [LARGE SCALE GENOMIC DNA]</scope>
    <source>
        <strain evidence="1 2">2017B</strain>
    </source>
</reference>
<accession>A0A4Q5AND4</accession>
<comment type="caution">
    <text evidence="1">The sequence shown here is derived from an EMBL/GenBank/DDBJ whole genome shotgun (WGS) entry which is preliminary data.</text>
</comment>
<organism evidence="1 2">
    <name type="scientific">Bifidobacterium pseudolongum subsp. globosum</name>
    <dbReference type="NCBI Taxonomy" id="1690"/>
    <lineage>
        <taxon>Bacteria</taxon>
        <taxon>Bacillati</taxon>
        <taxon>Actinomycetota</taxon>
        <taxon>Actinomycetes</taxon>
        <taxon>Bifidobacteriales</taxon>
        <taxon>Bifidobacteriaceae</taxon>
        <taxon>Bifidobacterium</taxon>
    </lineage>
</organism>
<evidence type="ECO:0000313" key="2">
    <source>
        <dbReference type="Proteomes" id="UP000291920"/>
    </source>
</evidence>
<sequence length="66" mass="7804">MSCMRDSVLNGFHSEDNLENHVCRGKCRAYGRISEYAMGTDDSEDVNVEKLFDKDVWFREQQITYY</sequence>
<evidence type="ECO:0000313" key="1">
    <source>
        <dbReference type="EMBL" id="RYQ31088.1"/>
    </source>
</evidence>
<protein>
    <submittedName>
        <fullName evidence="1">Uncharacterized protein</fullName>
    </submittedName>
</protein>
<name>A0A4Q5AND4_9BIFI</name>